<reference evidence="5 6" key="1">
    <citation type="journal article" date="2003" name="Int. J. Syst. Evol. Microbiol.">
        <title>Towards a standardized format for the description of a novel species (of an established genus): Ochrobactrum gallinifaecis sp. nov.</title>
        <authorList>
            <person name="Kampfer P."/>
            <person name="Buczolits S."/>
            <person name="Albrecht A."/>
            <person name="Busse H.J."/>
            <person name="Stackebrandt E."/>
        </authorList>
    </citation>
    <scope>NUCLEOTIDE SEQUENCE [LARGE SCALE GENOMIC DNA]</scope>
    <source>
        <strain evidence="5 6">ISO 196</strain>
    </source>
</reference>
<protein>
    <recommendedName>
        <fullName evidence="3">glucarate dehydratase</fullName>
        <ecNumber evidence="3">4.2.1.40</ecNumber>
    </recommendedName>
</protein>
<evidence type="ECO:0000256" key="3">
    <source>
        <dbReference type="ARBA" id="ARBA00011973"/>
    </source>
</evidence>
<evidence type="ECO:0000313" key="5">
    <source>
        <dbReference type="EMBL" id="TPF76818.1"/>
    </source>
</evidence>
<dbReference type="InterPro" id="IPR029065">
    <property type="entry name" value="Enolase_C-like"/>
</dbReference>
<accession>A0A502BUR3</accession>
<evidence type="ECO:0000256" key="2">
    <source>
        <dbReference type="ARBA" id="ARBA00005183"/>
    </source>
</evidence>
<evidence type="ECO:0000256" key="1">
    <source>
        <dbReference type="ARBA" id="ARBA00001426"/>
    </source>
</evidence>
<proteinExistence type="predicted"/>
<dbReference type="Pfam" id="PF13378">
    <property type="entry name" value="MR_MLE_C"/>
    <property type="match status" value="1"/>
</dbReference>
<dbReference type="InterPro" id="IPR029017">
    <property type="entry name" value="Enolase-like_N"/>
</dbReference>
<dbReference type="GO" id="GO:0008872">
    <property type="term" value="F:glucarate dehydratase activity"/>
    <property type="evidence" value="ECO:0007669"/>
    <property type="project" value="UniProtKB-EC"/>
</dbReference>
<dbReference type="SMART" id="SM00922">
    <property type="entry name" value="MR_MLE"/>
    <property type="match status" value="1"/>
</dbReference>
<dbReference type="InterPro" id="IPR034593">
    <property type="entry name" value="DgoD-like"/>
</dbReference>
<evidence type="ECO:0000313" key="6">
    <source>
        <dbReference type="Proteomes" id="UP000315388"/>
    </source>
</evidence>
<comment type="catalytic activity">
    <reaction evidence="1">
        <text>D-glucarate = 5-dehydro-4-deoxy-D-glucarate + H2O</text>
        <dbReference type="Rhea" id="RHEA:14573"/>
        <dbReference type="ChEBI" id="CHEBI:15377"/>
        <dbReference type="ChEBI" id="CHEBI:30612"/>
        <dbReference type="ChEBI" id="CHEBI:42819"/>
        <dbReference type="EC" id="4.2.1.40"/>
    </reaction>
</comment>
<dbReference type="Gene3D" id="3.30.390.10">
    <property type="entry name" value="Enolase-like, N-terminal domain"/>
    <property type="match status" value="1"/>
</dbReference>
<dbReference type="SUPFAM" id="SSF51604">
    <property type="entry name" value="Enolase C-terminal domain-like"/>
    <property type="match status" value="1"/>
</dbReference>
<dbReference type="PANTHER" id="PTHR48080">
    <property type="entry name" value="D-GALACTONATE DEHYDRATASE-RELATED"/>
    <property type="match status" value="1"/>
</dbReference>
<dbReference type="Proteomes" id="UP000315388">
    <property type="component" value="Unassembled WGS sequence"/>
</dbReference>
<dbReference type="Gene3D" id="3.20.20.120">
    <property type="entry name" value="Enolase-like C-terminal domain"/>
    <property type="match status" value="1"/>
</dbReference>
<dbReference type="OrthoDB" id="9802699at2"/>
<name>A0A502BUR3_9HYPH</name>
<dbReference type="InterPro" id="IPR013342">
    <property type="entry name" value="Mandelate_racemase_C"/>
</dbReference>
<gene>
    <name evidence="5" type="ORF">FHY56_00110</name>
</gene>
<sequence length="400" mass="43931">MNASFNWEEKLSTIESVKIVGFKYEVENLSLDDGGFNIVIAPGKNHTLMRHAIVIRDSDGVEGQYVTGWGGTPAAIAQVLQLSPMLVGRDPLQREAIYSDFKYGLRQTDMMGIGLLDICLWDLAGKKFGASVSTLLGGYKSEVVAYASTLHGDRNGRLCSPEAYVDFAAECKELGYRGFKVHGFSEGDPKEEAQTVRLLGKAFGDSMNLMLDPSCDLRTFSAAVEVGRACDEANFMWLEDPYRDNGVSQHGAKRLKEFIRTPLLLTEHVRGLEPKADFIVSGATDYVRADPEFDLGITGTIKIAHLAESFGLDVELHSPGPAQRHCISAIRNTNFYESTLVGPGMKNALPQVYTCGYSDNLDAINHDGTFPIPTGPGLGVSYDWEMINKNVITTHEFVRD</sequence>
<dbReference type="InterPro" id="IPR036849">
    <property type="entry name" value="Enolase-like_C_sf"/>
</dbReference>
<feature type="domain" description="Mandelate racemase/muconate lactonizing enzyme C-terminal" evidence="4">
    <location>
        <begin position="161"/>
        <end position="262"/>
    </location>
</feature>
<dbReference type="AlphaFoldDB" id="A0A502BUR3"/>
<evidence type="ECO:0000259" key="4">
    <source>
        <dbReference type="SMART" id="SM00922"/>
    </source>
</evidence>
<dbReference type="EMBL" id="VEWJ01000001">
    <property type="protein sequence ID" value="TPF76818.1"/>
    <property type="molecule type" value="Genomic_DNA"/>
</dbReference>
<dbReference type="PANTHER" id="PTHR48080:SF4">
    <property type="entry name" value="GLUCARATE DEHYDRATASE"/>
    <property type="match status" value="1"/>
</dbReference>
<organism evidence="5 6">
    <name type="scientific">Brucella gallinifaecis</name>
    <dbReference type="NCBI Taxonomy" id="215590"/>
    <lineage>
        <taxon>Bacteria</taxon>
        <taxon>Pseudomonadati</taxon>
        <taxon>Pseudomonadota</taxon>
        <taxon>Alphaproteobacteria</taxon>
        <taxon>Hyphomicrobiales</taxon>
        <taxon>Brucellaceae</taxon>
        <taxon>Brucella/Ochrobactrum group</taxon>
        <taxon>Brucella</taxon>
    </lineage>
</organism>
<dbReference type="InterPro" id="IPR013341">
    <property type="entry name" value="Mandelate_racemase_N_dom"/>
</dbReference>
<comment type="caution">
    <text evidence="5">The sequence shown here is derived from an EMBL/GenBank/DDBJ whole genome shotgun (WGS) entry which is preliminary data.</text>
</comment>
<comment type="pathway">
    <text evidence="2">Carbohydrate acid metabolism; D-glucarate degradation; 2,5-dioxopentanoate from D-glucarate: step 1/2.</text>
</comment>
<dbReference type="Pfam" id="PF02746">
    <property type="entry name" value="MR_MLE_N"/>
    <property type="match status" value="1"/>
</dbReference>
<dbReference type="EC" id="4.2.1.40" evidence="3"/>
<keyword evidence="6" id="KW-1185">Reference proteome</keyword>
<dbReference type="SUPFAM" id="SSF54826">
    <property type="entry name" value="Enolase N-terminal domain-like"/>
    <property type="match status" value="1"/>
</dbReference>